<proteinExistence type="predicted"/>
<protein>
    <submittedName>
        <fullName evidence="1">Uncharacterized protein</fullName>
    </submittedName>
</protein>
<name>A0ACB7T6G6_HYAAI</name>
<reference evidence="1" key="1">
    <citation type="submission" date="2020-05" db="EMBL/GenBank/DDBJ databases">
        <title>Large-scale comparative analyses of tick genomes elucidate their genetic diversity and vector capacities.</title>
        <authorList>
            <person name="Jia N."/>
            <person name="Wang J."/>
            <person name="Shi W."/>
            <person name="Du L."/>
            <person name="Sun Y."/>
            <person name="Zhan W."/>
            <person name="Jiang J."/>
            <person name="Wang Q."/>
            <person name="Zhang B."/>
            <person name="Ji P."/>
            <person name="Sakyi L.B."/>
            <person name="Cui X."/>
            <person name="Yuan T."/>
            <person name="Jiang B."/>
            <person name="Yang W."/>
            <person name="Lam T.T.-Y."/>
            <person name="Chang Q."/>
            <person name="Ding S."/>
            <person name="Wang X."/>
            <person name="Zhu J."/>
            <person name="Ruan X."/>
            <person name="Zhao L."/>
            <person name="Wei J."/>
            <person name="Que T."/>
            <person name="Du C."/>
            <person name="Cheng J."/>
            <person name="Dai P."/>
            <person name="Han X."/>
            <person name="Huang E."/>
            <person name="Gao Y."/>
            <person name="Liu J."/>
            <person name="Shao H."/>
            <person name="Ye R."/>
            <person name="Li L."/>
            <person name="Wei W."/>
            <person name="Wang X."/>
            <person name="Wang C."/>
            <person name="Yang T."/>
            <person name="Huo Q."/>
            <person name="Li W."/>
            <person name="Guo W."/>
            <person name="Chen H."/>
            <person name="Zhou L."/>
            <person name="Ni X."/>
            <person name="Tian J."/>
            <person name="Zhou Y."/>
            <person name="Sheng Y."/>
            <person name="Liu T."/>
            <person name="Pan Y."/>
            <person name="Xia L."/>
            <person name="Li J."/>
            <person name="Zhao F."/>
            <person name="Cao W."/>
        </authorList>
    </citation>
    <scope>NUCLEOTIDE SEQUENCE</scope>
    <source>
        <strain evidence="1">Hyas-2018</strain>
    </source>
</reference>
<keyword evidence="2" id="KW-1185">Reference proteome</keyword>
<organism evidence="1 2">
    <name type="scientific">Hyalomma asiaticum</name>
    <name type="common">Tick</name>
    <dbReference type="NCBI Taxonomy" id="266040"/>
    <lineage>
        <taxon>Eukaryota</taxon>
        <taxon>Metazoa</taxon>
        <taxon>Ecdysozoa</taxon>
        <taxon>Arthropoda</taxon>
        <taxon>Chelicerata</taxon>
        <taxon>Arachnida</taxon>
        <taxon>Acari</taxon>
        <taxon>Parasitiformes</taxon>
        <taxon>Ixodida</taxon>
        <taxon>Ixodoidea</taxon>
        <taxon>Ixodidae</taxon>
        <taxon>Hyalomminae</taxon>
        <taxon>Hyalomma</taxon>
    </lineage>
</organism>
<accession>A0ACB7T6G6</accession>
<dbReference type="Proteomes" id="UP000821845">
    <property type="component" value="Chromosome 11"/>
</dbReference>
<comment type="caution">
    <text evidence="1">The sequence shown here is derived from an EMBL/GenBank/DDBJ whole genome shotgun (WGS) entry which is preliminary data.</text>
</comment>
<evidence type="ECO:0000313" key="2">
    <source>
        <dbReference type="Proteomes" id="UP000821845"/>
    </source>
</evidence>
<dbReference type="EMBL" id="CM023491">
    <property type="protein sequence ID" value="KAH6941846.1"/>
    <property type="molecule type" value="Genomic_DNA"/>
</dbReference>
<sequence>MGAGLSLADSGRTLRPPPNRSLALPSEDQSARDGQQATAAGYARRPGSLPRTAPYISAVLQGRSPEFNRLTVTLKGRDSLEAGA</sequence>
<evidence type="ECO:0000313" key="1">
    <source>
        <dbReference type="EMBL" id="KAH6941846.1"/>
    </source>
</evidence>
<gene>
    <name evidence="1" type="ORF">HPB50_023652</name>
</gene>